<evidence type="ECO:0000259" key="1">
    <source>
        <dbReference type="Pfam" id="PF13586"/>
    </source>
</evidence>
<proteinExistence type="predicted"/>
<keyword evidence="4" id="KW-1185">Reference proteome</keyword>
<dbReference type="InterPro" id="IPR025668">
    <property type="entry name" value="Tnp_DDE_dom"/>
</dbReference>
<dbReference type="Proteomes" id="UP000077421">
    <property type="component" value="Unassembled WGS sequence"/>
</dbReference>
<gene>
    <name evidence="2" type="ORF">ATW55_11785</name>
    <name evidence="3" type="ORF">AYW79_09580</name>
</gene>
<dbReference type="Proteomes" id="UP000053557">
    <property type="component" value="Unassembled WGS sequence"/>
</dbReference>
<dbReference type="EMBL" id="LSUQ01000028">
    <property type="protein sequence ID" value="OAG93602.1"/>
    <property type="molecule type" value="Genomic_DNA"/>
</dbReference>
<evidence type="ECO:0000313" key="2">
    <source>
        <dbReference type="EMBL" id="KUO97264.1"/>
    </source>
</evidence>
<feature type="domain" description="Transposase DDE" evidence="1">
    <location>
        <begin position="13"/>
        <end position="68"/>
    </location>
</feature>
<sequence>MDRRLDGLQRKSAKIQKRQAKLDAADRNAVEGKFGEGKRIYGLGLMKARLANTSATVITLQLLVMNLERKLRFLFCRQSCLLSLIIRKKTGLAILCRTTLPTVVGEYSSRALRFKYRLDASVNHIKRSLSTTRTKRCNHTPLRK</sequence>
<evidence type="ECO:0000313" key="4">
    <source>
        <dbReference type="Proteomes" id="UP000053557"/>
    </source>
</evidence>
<evidence type="ECO:0000313" key="5">
    <source>
        <dbReference type="Proteomes" id="UP000077421"/>
    </source>
</evidence>
<reference evidence="2 4" key="1">
    <citation type="submission" date="2015-12" db="EMBL/GenBank/DDBJ databases">
        <title>Draft genome sequence of Acidibacillus ferrooxidans ITV001, isolated from a chalcopyrite acid mine drainage site in Brazil.</title>
        <authorList>
            <person name="Dall'Agnol H."/>
            <person name="Nancucheo I."/>
            <person name="Johnson B."/>
            <person name="Oliveira R."/>
            <person name="Leite L."/>
            <person name="Pylro V."/>
            <person name="Nunes G.L."/>
            <person name="Tzotzos G."/>
            <person name="Fernandes G.R."/>
            <person name="Dutra J."/>
            <person name="Orellana S.C."/>
            <person name="Oliveira G."/>
        </authorList>
    </citation>
    <scope>NUCLEOTIDE SEQUENCE [LARGE SCALE GENOMIC DNA]</scope>
    <source>
        <strain evidence="2">ITV001</strain>
        <strain evidence="4">ITV01</strain>
    </source>
</reference>
<reference evidence="3 5" key="2">
    <citation type="submission" date="2016-02" db="EMBL/GenBank/DDBJ databases">
        <title>Draft genome sequence of Acidibacillus ferrooxidans SLC66.</title>
        <authorList>
            <person name="Oliveira G."/>
            <person name="Nancucheo I."/>
            <person name="Dall'Agnol H."/>
            <person name="Johnson B."/>
            <person name="Oliveira R."/>
            <person name="Nunes G.L."/>
            <person name="Tzotzos G."/>
            <person name="Orellana S.C."/>
            <person name="Salim A.C."/>
            <person name="Araujo F.M."/>
        </authorList>
    </citation>
    <scope>NUCLEOTIDE SEQUENCE [LARGE SCALE GENOMIC DNA]</scope>
    <source>
        <strain evidence="3 5">SLC66</strain>
    </source>
</reference>
<evidence type="ECO:0000313" key="3">
    <source>
        <dbReference type="EMBL" id="OAG93602.1"/>
    </source>
</evidence>
<protein>
    <recommendedName>
        <fullName evidence="1">Transposase DDE domain-containing protein</fullName>
    </recommendedName>
</protein>
<dbReference type="EMBL" id="LPVJ01000003">
    <property type="protein sequence ID" value="KUO97264.1"/>
    <property type="molecule type" value="Genomic_DNA"/>
</dbReference>
<dbReference type="Pfam" id="PF13586">
    <property type="entry name" value="DDE_Tnp_1_2"/>
    <property type="match status" value="1"/>
</dbReference>
<dbReference type="STRING" id="1765683.B2M26_03230"/>
<dbReference type="AlphaFoldDB" id="A0A117SYN4"/>
<organism evidence="2 4">
    <name type="scientific">Ferroacidibacillus organovorans</name>
    <dbReference type="NCBI Taxonomy" id="1765683"/>
    <lineage>
        <taxon>Bacteria</taxon>
        <taxon>Bacillati</taxon>
        <taxon>Bacillota</taxon>
        <taxon>Bacilli</taxon>
        <taxon>Bacillales</taxon>
        <taxon>Alicyclobacillaceae</taxon>
        <taxon>Ferroacidibacillus</taxon>
    </lineage>
</organism>
<comment type="caution">
    <text evidence="2">The sequence shown here is derived from an EMBL/GenBank/DDBJ whole genome shotgun (WGS) entry which is preliminary data.</text>
</comment>
<accession>A0A117SYN4</accession>
<name>A0A117SYN4_9BACL</name>
<dbReference type="OrthoDB" id="9770860at2"/>